<reference evidence="1 4" key="2">
    <citation type="submission" date="2014-08" db="EMBL/GenBank/DDBJ databases">
        <authorList>
            <person name="Moulin Lionel"/>
        </authorList>
    </citation>
    <scope>NUCLEOTIDE SEQUENCE [LARGE SCALE GENOMIC DNA]</scope>
</reference>
<reference evidence="3" key="1">
    <citation type="submission" date="2014-08" db="EMBL/GenBank/DDBJ databases">
        <authorList>
            <person name="Moulin L."/>
        </authorList>
    </citation>
    <scope>NUCLEOTIDE SEQUENCE [LARGE SCALE GENOMIC DNA]</scope>
</reference>
<evidence type="ECO:0000313" key="2">
    <source>
        <dbReference type="EMBL" id="CDX41295.1"/>
    </source>
</evidence>
<evidence type="ECO:0000313" key="4">
    <source>
        <dbReference type="Proteomes" id="UP000046373"/>
    </source>
</evidence>
<dbReference type="AlphaFoldDB" id="A0A090DYU9"/>
<protein>
    <submittedName>
        <fullName evidence="1">Uncharacterized protein</fullName>
    </submittedName>
</protein>
<accession>A0A090DYU9</accession>
<gene>
    <name evidence="1" type="ORF">MPL3356_390236</name>
    <name evidence="2" type="ORF">MPLDJ20_320089</name>
</gene>
<dbReference type="Proteomes" id="UP000045285">
    <property type="component" value="Unassembled WGS sequence"/>
</dbReference>
<name>A0A090DYU9_MESPL</name>
<dbReference type="Proteomes" id="UP000046373">
    <property type="component" value="Unassembled WGS sequence"/>
</dbReference>
<evidence type="ECO:0000313" key="3">
    <source>
        <dbReference type="Proteomes" id="UP000045285"/>
    </source>
</evidence>
<dbReference type="EMBL" id="CCMZ01000033">
    <property type="protein sequence ID" value="CDX22293.1"/>
    <property type="molecule type" value="Genomic_DNA"/>
</dbReference>
<dbReference type="EMBL" id="CCNB01000026">
    <property type="protein sequence ID" value="CDX41295.1"/>
    <property type="molecule type" value="Genomic_DNA"/>
</dbReference>
<evidence type="ECO:0000313" key="1">
    <source>
        <dbReference type="EMBL" id="CDX22293.1"/>
    </source>
</evidence>
<keyword evidence="3" id="KW-1185">Reference proteome</keyword>
<sequence>MSVPALPGADNFVHLNREFKPFPHRRYRIYRMFSAH</sequence>
<dbReference type="STRING" id="69974.MPLDJ20_320089"/>
<proteinExistence type="predicted"/>
<organism evidence="1 3">
    <name type="scientific">Mesorhizobium plurifarium</name>
    <dbReference type="NCBI Taxonomy" id="69974"/>
    <lineage>
        <taxon>Bacteria</taxon>
        <taxon>Pseudomonadati</taxon>
        <taxon>Pseudomonadota</taxon>
        <taxon>Alphaproteobacteria</taxon>
        <taxon>Hyphomicrobiales</taxon>
        <taxon>Phyllobacteriaceae</taxon>
        <taxon>Mesorhizobium</taxon>
    </lineage>
</organism>